<dbReference type="VEuPathDB" id="AmoebaDB:NfTy_035020"/>
<reference evidence="2 3" key="1">
    <citation type="journal article" date="2019" name="Sci. Rep.">
        <title>Nanopore sequencing improves the draft genome of the human pathogenic amoeba Naegleria fowleri.</title>
        <authorList>
            <person name="Liechti N."/>
            <person name="Schurch N."/>
            <person name="Bruggmann R."/>
            <person name="Wittwer M."/>
        </authorList>
    </citation>
    <scope>NUCLEOTIDE SEQUENCE [LARGE SCALE GENOMIC DNA]</scope>
    <source>
        <strain evidence="2 3">ATCC 30894</strain>
    </source>
</reference>
<evidence type="ECO:0000256" key="1">
    <source>
        <dbReference type="SAM" id="MobiDB-lite"/>
    </source>
</evidence>
<accession>A0A6A5BPV5</accession>
<name>A0A6A5BPV5_NAEFO</name>
<dbReference type="Proteomes" id="UP000444721">
    <property type="component" value="Unassembled WGS sequence"/>
</dbReference>
<protein>
    <submittedName>
        <fullName evidence="2">Uncharacterized protein</fullName>
    </submittedName>
</protein>
<feature type="region of interest" description="Disordered" evidence="1">
    <location>
        <begin position="466"/>
        <end position="656"/>
    </location>
</feature>
<dbReference type="GeneID" id="68109425"/>
<feature type="compositionally biased region" description="Polar residues" evidence="1">
    <location>
        <begin position="466"/>
        <end position="492"/>
    </location>
</feature>
<gene>
    <name evidence="2" type="ORF">FDP41_002207</name>
</gene>
<feature type="compositionally biased region" description="Low complexity" evidence="1">
    <location>
        <begin position="611"/>
        <end position="622"/>
    </location>
</feature>
<organism evidence="2 3">
    <name type="scientific">Naegleria fowleri</name>
    <name type="common">Brain eating amoeba</name>
    <dbReference type="NCBI Taxonomy" id="5763"/>
    <lineage>
        <taxon>Eukaryota</taxon>
        <taxon>Discoba</taxon>
        <taxon>Heterolobosea</taxon>
        <taxon>Tetramitia</taxon>
        <taxon>Eutetramitia</taxon>
        <taxon>Vahlkampfiidae</taxon>
        <taxon>Naegleria</taxon>
    </lineage>
</organism>
<dbReference type="VEuPathDB" id="AmoebaDB:NF0121640"/>
<dbReference type="AlphaFoldDB" id="A0A6A5BPV5"/>
<dbReference type="VEuPathDB" id="AmoebaDB:FDP41_002207"/>
<feature type="compositionally biased region" description="Polar residues" evidence="1">
    <location>
        <begin position="625"/>
        <end position="638"/>
    </location>
</feature>
<sequence length="656" mass="73116">MNLSDNISNNSNCTMTMMTKTDPISFRTDFLEGFHRVHVGHFASIPIVLPSNNSQQSSSSNHNNNNNIQDEETNLMASVDGTTCFLDQDYQDCKTRLLMQSFFLPKASIINISNCGRKEVQNFIKMSKSISVLDKANEEVGVGKNEFAYLSDLWNQMFKLPQTMLKYSGKHESFWRGGIFSTLYRFITRDYEHIFDENRDFQCIDSGSTQDSKYSGDLITSSFLSGDIVSNSTNINKMKLDGTFFIGFNHQRNKEIRELTRRMVSALATEASTTRSVILPQTTCVASDTIVSPTSSKQQKQFLDQAFQSGTLLPFFGSCERNDTTGNQYQAENELSLMLKLFLETQYTFFQKLGSKPKKRFVSGLTCVGPLVTCFVMRRYHTVVESFESDISLKKNSSSNVEPIYVMQPLDTFNLSNYDDLLRCAKYLTGVRKLGESLFAEVRNALRHLCGLPLLGNEKKTLNSAQQLSNENNQSDSDPSHDNGSLVSSNHMGNAHNPNEKVKNSNQQHAKSSSNASKSNVSVNQQLSVSPKANSNRREERTPSSGEKRKQPPTPANGTSSISSNGTATQESKSQSSSQVQKKQKVNASTAISPERTSRPAAEQTPGELTMMNSNNITNNEETSQRSTQQDSVSSSANDSERMIVDNHEASSDLDE</sequence>
<feature type="compositionally biased region" description="Polar residues" evidence="1">
    <location>
        <begin position="556"/>
        <end position="571"/>
    </location>
</feature>
<dbReference type="RefSeq" id="XP_044563850.1">
    <property type="nucleotide sequence ID" value="XM_044705377.1"/>
</dbReference>
<proteinExistence type="predicted"/>
<evidence type="ECO:0000313" key="3">
    <source>
        <dbReference type="Proteomes" id="UP000444721"/>
    </source>
</evidence>
<feature type="compositionally biased region" description="Low complexity" evidence="1">
    <location>
        <begin position="504"/>
        <end position="530"/>
    </location>
</feature>
<feature type="compositionally biased region" description="Basic and acidic residues" evidence="1">
    <location>
        <begin position="536"/>
        <end position="550"/>
    </location>
</feature>
<evidence type="ECO:0000313" key="2">
    <source>
        <dbReference type="EMBL" id="KAF0979137.1"/>
    </source>
</evidence>
<comment type="caution">
    <text evidence="2">The sequence shown here is derived from an EMBL/GenBank/DDBJ whole genome shotgun (WGS) entry which is preliminary data.</text>
</comment>
<feature type="compositionally biased region" description="Low complexity" evidence="1">
    <location>
        <begin position="572"/>
        <end position="581"/>
    </location>
</feature>
<feature type="compositionally biased region" description="Basic and acidic residues" evidence="1">
    <location>
        <begin position="639"/>
        <end position="656"/>
    </location>
</feature>
<dbReference type="EMBL" id="VFQX01000028">
    <property type="protein sequence ID" value="KAF0979137.1"/>
    <property type="molecule type" value="Genomic_DNA"/>
</dbReference>
<dbReference type="OrthoDB" id="10417257at2759"/>
<keyword evidence="3" id="KW-1185">Reference proteome</keyword>